<accession>A0A8F6UAZ7</accession>
<name>A0A8F6UAZ7_9VIRU</name>
<dbReference type="GO" id="GO:0072354">
    <property type="term" value="F:histone H3T3 kinase activity"/>
    <property type="evidence" value="ECO:0007669"/>
    <property type="project" value="TreeGrafter"/>
</dbReference>
<protein>
    <submittedName>
        <fullName evidence="2">Putative phosphotransferase</fullName>
    </submittedName>
</protein>
<dbReference type="GO" id="GO:0005524">
    <property type="term" value="F:ATP binding"/>
    <property type="evidence" value="ECO:0007669"/>
    <property type="project" value="InterPro"/>
</dbReference>
<evidence type="ECO:0000259" key="1">
    <source>
        <dbReference type="PROSITE" id="PS50011"/>
    </source>
</evidence>
<dbReference type="GO" id="GO:0035556">
    <property type="term" value="P:intracellular signal transduction"/>
    <property type="evidence" value="ECO:0007669"/>
    <property type="project" value="TreeGrafter"/>
</dbReference>
<keyword evidence="2" id="KW-0808">Transferase</keyword>
<dbReference type="PANTHER" id="PTHR24419">
    <property type="entry name" value="INTERLEUKIN-1 RECEPTOR-ASSOCIATED KINASE"/>
    <property type="match status" value="1"/>
</dbReference>
<organism evidence="2">
    <name type="scientific">Rhinella marina erythrocytic-like virus</name>
    <dbReference type="NCBI Taxonomy" id="2859906"/>
    <lineage>
        <taxon>Viruses</taxon>
        <taxon>Varidnaviria</taxon>
        <taxon>Bamfordvirae</taxon>
        <taxon>Nucleocytoviricota</taxon>
        <taxon>Megaviricetes</taxon>
        <taxon>Pimascovirales</taxon>
        <taxon>Pimascovirales incertae sedis</taxon>
        <taxon>Iridoviridae</taxon>
    </lineage>
</organism>
<dbReference type="Gene3D" id="1.10.510.10">
    <property type="entry name" value="Transferase(Phosphotransferase) domain 1"/>
    <property type="match status" value="1"/>
</dbReference>
<dbReference type="SUPFAM" id="SSF56112">
    <property type="entry name" value="Protein kinase-like (PK-like)"/>
    <property type="match status" value="1"/>
</dbReference>
<dbReference type="PROSITE" id="PS50011">
    <property type="entry name" value="PROTEIN_KINASE_DOM"/>
    <property type="match status" value="1"/>
</dbReference>
<dbReference type="EMBL" id="MW582926">
    <property type="protein sequence ID" value="QXT57788.1"/>
    <property type="molecule type" value="Genomic_DNA"/>
</dbReference>
<dbReference type="InterPro" id="IPR000719">
    <property type="entry name" value="Prot_kinase_dom"/>
</dbReference>
<feature type="domain" description="Protein kinase" evidence="1">
    <location>
        <begin position="1"/>
        <end position="272"/>
    </location>
</feature>
<reference evidence="2" key="1">
    <citation type="submission" date="2021-02" db="EMBL/GenBank/DDBJ databases">
        <title>Distinct virome patterns of the invasive cane toad (Rhinella marina) across its native and introduced ranges.</title>
        <authorList>
            <person name="Russo A.G."/>
            <person name="Harding E.F."/>
            <person name="Yan G.J."/>
            <person name="Selechnik D."/>
            <person name="Ducatez S."/>
            <person name="DeVore J.L."/>
            <person name="Zhou J."/>
            <person name="Sarma R.R."/>
            <person name="Lee Y.P."/>
            <person name="Richardson M.F."/>
            <person name="Shine R."/>
            <person name="Rollins L.A."/>
            <person name="White P.A."/>
        </authorList>
    </citation>
    <scope>NUCLEOTIDE SEQUENCE</scope>
</reference>
<dbReference type="InterPro" id="IPR011009">
    <property type="entry name" value="Kinase-like_dom_sf"/>
</dbReference>
<proteinExistence type="predicted"/>
<sequence length="379" mass="43796">MEVIKTDSQKDDIITVKEYKGKLCVFKRITNILDLSYLVETEASRRMKYCNQIYSVLGTINYNGSLHIVSEYVSGDNFANLINTLSEFQLFSIICQVLLIIYLYNIAGISHNDLHCGNIRVKKTNTQYIKYLCGDREYIIPTYGYKAVIIDFGAALVMDGDNPFKYPNQFFVADSFLRFDVRYDTYRFLKNIANFISLKAPGKCKKFVKMVDVEITQPLNLGRFAIPDELVNIAPLQFNEYIKILYKNTFVKIPTINPEIISIFTAWPEADIKMSRHDINAKINAAFNVIENYNKNGNIIGPELTNYILTHTKTPNITDLRILVYLWREFLESYKENVLKTLVKKFDNDTLIQNPLFFVDWIIVSSVVAESQYTVSHTI</sequence>
<dbReference type="PANTHER" id="PTHR24419:SF18">
    <property type="entry name" value="SERINE_THREONINE-PROTEIN KINASE HASPIN"/>
    <property type="match status" value="1"/>
</dbReference>
<evidence type="ECO:0000313" key="2">
    <source>
        <dbReference type="EMBL" id="QXT57788.1"/>
    </source>
</evidence>